<dbReference type="Pfam" id="PF13181">
    <property type="entry name" value="TPR_8"/>
    <property type="match status" value="2"/>
</dbReference>
<organism evidence="2 3">
    <name type="scientific">Marivirga lumbricoides</name>
    <dbReference type="NCBI Taxonomy" id="1046115"/>
    <lineage>
        <taxon>Bacteria</taxon>
        <taxon>Pseudomonadati</taxon>
        <taxon>Bacteroidota</taxon>
        <taxon>Cytophagia</taxon>
        <taxon>Cytophagales</taxon>
        <taxon>Marivirgaceae</taxon>
        <taxon>Marivirga</taxon>
    </lineage>
</organism>
<feature type="transmembrane region" description="Helical" evidence="1">
    <location>
        <begin position="124"/>
        <end position="142"/>
    </location>
</feature>
<keyword evidence="1" id="KW-0812">Transmembrane</keyword>
<feature type="transmembrane region" description="Helical" evidence="1">
    <location>
        <begin position="20"/>
        <end position="38"/>
    </location>
</feature>
<dbReference type="RefSeq" id="WP_188466018.1">
    <property type="nucleotide sequence ID" value="NZ_BAABHU010000012.1"/>
</dbReference>
<proteinExistence type="predicted"/>
<dbReference type="InterPro" id="IPR011990">
    <property type="entry name" value="TPR-like_helical_dom_sf"/>
</dbReference>
<reference evidence="3" key="1">
    <citation type="journal article" date="2019" name="Int. J. Syst. Evol. Microbiol.">
        <title>The Global Catalogue of Microorganisms (GCM) 10K type strain sequencing project: providing services to taxonomists for standard genome sequencing and annotation.</title>
        <authorList>
            <consortium name="The Broad Institute Genomics Platform"/>
            <consortium name="The Broad Institute Genome Sequencing Center for Infectious Disease"/>
            <person name="Wu L."/>
            <person name="Ma J."/>
        </authorList>
    </citation>
    <scope>NUCLEOTIDE SEQUENCE [LARGE SCALE GENOMIC DNA]</scope>
    <source>
        <strain evidence="3">CGMCC 1.10832</strain>
    </source>
</reference>
<feature type="transmembrane region" description="Helical" evidence="1">
    <location>
        <begin position="44"/>
        <end position="62"/>
    </location>
</feature>
<gene>
    <name evidence="2" type="ORF">GCM10011506_35220</name>
</gene>
<keyword evidence="1" id="KW-0472">Membrane</keyword>
<keyword evidence="3" id="KW-1185">Reference proteome</keyword>
<name>A0ABQ1MT79_9BACT</name>
<dbReference type="Proteomes" id="UP000636010">
    <property type="component" value="Unassembled WGS sequence"/>
</dbReference>
<sequence>MESYSAYKKISRPYFNLKELLAIPVLPLLVLTVISYGIIYFGGISIAIFFHVIASIVINYHFHGLKNAFSNHSNKTPSKSIPGIVVLMSMMPSFLVILGGQLVATVGSYLFVLFQKTGVFYKTYFLLWIFIVFGLPTLYFLGRELKYWFTAYYQAYYFTTLSLTIDYDPDLLISIEEISFLNTRKRFKSTFLNTALPDFHKKDEISETHSIAEYNERFYKPILIKSIAIPKQSNVFKIIYTSHLEETNYQEELAFPFEKLYFEQEKYPTNKSKFLRGKKSEKVILSLQKGGILQLYTRQEPLIKPIQLIQKTQSKKVDQSVPTPENGRFPGLEDLSANKQLYKRMAIKNRLFNWQITGTVLEDHEVRVKDVKNYLLEDEIIETDTIKKRPLPLSFEFTYEYYQWLTIHVDSEKLFDQMLPAQLNDPDSVFKFEISIDLLKGKVDVKLSRKGVQLLFSAWEREIKSHRWKDAKNKLLKKQKQVQQQLVLSQIYDLMQQTNYTLAQKVCQQQIQSQPNFAMLYFYEARLLFYTQGYEACYLTEEYFIEKTKEDAYTLSRIYNHYGCLLDEEERHKEALPYFEKAYNTYANEIMYLANIAEIYYKLNRIKQAIHYAKECINKGYDSDFITKVLSQKHT</sequence>
<dbReference type="InterPro" id="IPR019734">
    <property type="entry name" value="TPR_rpt"/>
</dbReference>
<dbReference type="Gene3D" id="1.25.40.10">
    <property type="entry name" value="Tetratricopeptide repeat domain"/>
    <property type="match status" value="1"/>
</dbReference>
<evidence type="ECO:0000313" key="3">
    <source>
        <dbReference type="Proteomes" id="UP000636010"/>
    </source>
</evidence>
<evidence type="ECO:0000256" key="1">
    <source>
        <dbReference type="SAM" id="Phobius"/>
    </source>
</evidence>
<dbReference type="EMBL" id="BMEC01000012">
    <property type="protein sequence ID" value="GGC46568.1"/>
    <property type="molecule type" value="Genomic_DNA"/>
</dbReference>
<feature type="transmembrane region" description="Helical" evidence="1">
    <location>
        <begin position="83"/>
        <end position="112"/>
    </location>
</feature>
<evidence type="ECO:0008006" key="4">
    <source>
        <dbReference type="Google" id="ProtNLM"/>
    </source>
</evidence>
<protein>
    <recommendedName>
        <fullName evidence="4">Tetratricopeptide repeat protein</fullName>
    </recommendedName>
</protein>
<dbReference type="SUPFAM" id="SSF48452">
    <property type="entry name" value="TPR-like"/>
    <property type="match status" value="1"/>
</dbReference>
<evidence type="ECO:0000313" key="2">
    <source>
        <dbReference type="EMBL" id="GGC46568.1"/>
    </source>
</evidence>
<keyword evidence="1" id="KW-1133">Transmembrane helix</keyword>
<comment type="caution">
    <text evidence="2">The sequence shown here is derived from an EMBL/GenBank/DDBJ whole genome shotgun (WGS) entry which is preliminary data.</text>
</comment>
<accession>A0ABQ1MT79</accession>